<dbReference type="Pfam" id="PF21623">
    <property type="entry name" value="HK_sensor_dom_bact"/>
    <property type="match status" value="1"/>
</dbReference>
<dbReference type="NCBIfam" id="TIGR00254">
    <property type="entry name" value="GGDEF"/>
    <property type="match status" value="1"/>
</dbReference>
<dbReference type="InterPro" id="IPR048760">
    <property type="entry name" value="VP0354-like_sensor_dom"/>
</dbReference>
<dbReference type="EC" id="2.7.7.65" evidence="3"/>
<dbReference type="InterPro" id="IPR050469">
    <property type="entry name" value="Diguanylate_Cyclase"/>
</dbReference>
<dbReference type="SUPFAM" id="SSF55073">
    <property type="entry name" value="Nucleotide cyclase"/>
    <property type="match status" value="1"/>
</dbReference>
<dbReference type="PANTHER" id="PTHR45138">
    <property type="entry name" value="REGULATORY COMPONENTS OF SENSORY TRANSDUCTION SYSTEM"/>
    <property type="match status" value="1"/>
</dbReference>
<feature type="domain" description="GGDEF" evidence="2">
    <location>
        <begin position="397"/>
        <end position="530"/>
    </location>
</feature>
<dbReference type="SUPFAM" id="SSF103190">
    <property type="entry name" value="Sensory domain-like"/>
    <property type="match status" value="2"/>
</dbReference>
<dbReference type="InterPro" id="IPR043128">
    <property type="entry name" value="Rev_trsase/Diguanyl_cyclase"/>
</dbReference>
<dbReference type="PROSITE" id="PS50887">
    <property type="entry name" value="GGDEF"/>
    <property type="match status" value="1"/>
</dbReference>
<keyword evidence="1" id="KW-0812">Transmembrane</keyword>
<reference evidence="3 4" key="1">
    <citation type="journal article" date="2014" name="Int. J. Syst. Evol. Microbiol.">
        <title>Jeotgalibaca dankookensis gen. nov., sp. nov., a member of the family Carnobacteriaceae, isolated from seujeot (Korean traditional food).</title>
        <authorList>
            <person name="Lee D.G."/>
            <person name="Trujillo M.E."/>
            <person name="Kang H."/>
            <person name="Ahn T.Y."/>
        </authorList>
    </citation>
    <scope>NUCLEOTIDE SEQUENCE [LARGE SCALE GENOMIC DNA]</scope>
    <source>
        <strain evidence="3 4">EX-07</strain>
    </source>
</reference>
<dbReference type="InterPro" id="IPR029151">
    <property type="entry name" value="Sensor-like_sf"/>
</dbReference>
<dbReference type="STRING" id="708126.BW727_100151"/>
<evidence type="ECO:0000313" key="4">
    <source>
        <dbReference type="Proteomes" id="UP000188993"/>
    </source>
</evidence>
<dbReference type="RefSeq" id="WP_062467915.1">
    <property type="nucleotide sequence ID" value="NZ_BBYN01000005.1"/>
</dbReference>
<dbReference type="KEGG" id="jda:BW727_100151"/>
<evidence type="ECO:0000313" key="3">
    <source>
        <dbReference type="EMBL" id="AQS52561.1"/>
    </source>
</evidence>
<dbReference type="InterPro" id="IPR029787">
    <property type="entry name" value="Nucleotide_cyclase"/>
</dbReference>
<dbReference type="SMART" id="SM00267">
    <property type="entry name" value="GGDEF"/>
    <property type="match status" value="1"/>
</dbReference>
<name>A0A1S6IM40_9LACT</name>
<dbReference type="EMBL" id="CP019728">
    <property type="protein sequence ID" value="AQS52561.1"/>
    <property type="molecule type" value="Genomic_DNA"/>
</dbReference>
<dbReference type="GO" id="GO:0005886">
    <property type="term" value="C:plasma membrane"/>
    <property type="evidence" value="ECO:0007669"/>
    <property type="project" value="TreeGrafter"/>
</dbReference>
<protein>
    <submittedName>
        <fullName evidence="3">Putative diguanylate cyclase YeaJ</fullName>
        <ecNumber evidence="3">2.7.7.65</ecNumber>
    </submittedName>
</protein>
<dbReference type="PANTHER" id="PTHR45138:SF23">
    <property type="entry name" value="SIGNALING PROTEIN"/>
    <property type="match status" value="1"/>
</dbReference>
<dbReference type="Proteomes" id="UP000188993">
    <property type="component" value="Chromosome"/>
</dbReference>
<keyword evidence="4" id="KW-1185">Reference proteome</keyword>
<evidence type="ECO:0000259" key="2">
    <source>
        <dbReference type="PROSITE" id="PS50887"/>
    </source>
</evidence>
<feature type="transmembrane region" description="Helical" evidence="1">
    <location>
        <begin position="12"/>
        <end position="34"/>
    </location>
</feature>
<dbReference type="InterPro" id="IPR000160">
    <property type="entry name" value="GGDEF_dom"/>
</dbReference>
<keyword evidence="3" id="KW-0808">Transferase</keyword>
<dbReference type="Pfam" id="PF00990">
    <property type="entry name" value="GGDEF"/>
    <property type="match status" value="1"/>
</dbReference>
<dbReference type="GO" id="GO:0043709">
    <property type="term" value="P:cell adhesion involved in single-species biofilm formation"/>
    <property type="evidence" value="ECO:0007669"/>
    <property type="project" value="TreeGrafter"/>
</dbReference>
<dbReference type="GO" id="GO:1902201">
    <property type="term" value="P:negative regulation of bacterial-type flagellum-dependent cell motility"/>
    <property type="evidence" value="ECO:0007669"/>
    <property type="project" value="TreeGrafter"/>
</dbReference>
<keyword evidence="3" id="KW-0548">Nucleotidyltransferase</keyword>
<accession>A0A1S6IM40</accession>
<keyword evidence="1" id="KW-0472">Membrane</keyword>
<sequence length="531" mass="62117">MLATLSKNKKMFINYVMIIFLLLSFVVLFSSVFLQYKSNEVEKSSVISNEQNLLKIENNVVSNRINKISSDLLYLLDSFQLEDQGDGNYSKQEQQFLAFSSRKKIYNQIRFIDVEGNEVIRVNYKDNRATLVEQNELQNKQGRDYFQETIRLEQDQIYISRLELNIENKKIIEEDNPVIRISAPHYLDGELQGMIILNYSANDIFNQIRQVASISHGQIFMLDSQAYWLYNSHNRDKEWGFMYENRTNHKFSKEFPTEWEKMHTDESGYQVSKAGLFIYTSVAPSRLFRQTNTTHTYVSSLEDWLLVSYVPAQSQKGMLFSQDIWLLSLNSLKKNYYFYIIILLIAIAIAALIVTNKSKIEEIKYFSEYDVMTGVYNRRAGFHKLAQLYKKSADKPVHHSLCFIDINGLKEVNDALGHETGDELIRSVVEGIKKNIRTNDFISRLGGDEFLILFENLNAYEAEKVWQRIVKYYESINKNEGRPYLIGVSHGIESFKFDANQYIDAIINSADEKMYHEKRVVKKEMQVLREN</sequence>
<dbReference type="OrthoDB" id="9759607at2"/>
<keyword evidence="1" id="KW-1133">Transmembrane helix</keyword>
<organism evidence="3 4">
    <name type="scientific">Jeotgalibaca dankookensis</name>
    <dbReference type="NCBI Taxonomy" id="708126"/>
    <lineage>
        <taxon>Bacteria</taxon>
        <taxon>Bacillati</taxon>
        <taxon>Bacillota</taxon>
        <taxon>Bacilli</taxon>
        <taxon>Lactobacillales</taxon>
        <taxon>Carnobacteriaceae</taxon>
        <taxon>Jeotgalibaca</taxon>
    </lineage>
</organism>
<gene>
    <name evidence="3" type="primary">yeaJ</name>
    <name evidence="3" type="ORF">BW727_100151</name>
</gene>
<dbReference type="GO" id="GO:0052621">
    <property type="term" value="F:diguanylate cyclase activity"/>
    <property type="evidence" value="ECO:0007669"/>
    <property type="project" value="UniProtKB-EC"/>
</dbReference>
<dbReference type="Gene3D" id="3.30.70.270">
    <property type="match status" value="1"/>
</dbReference>
<evidence type="ECO:0000256" key="1">
    <source>
        <dbReference type="SAM" id="Phobius"/>
    </source>
</evidence>
<dbReference type="CDD" id="cd01949">
    <property type="entry name" value="GGDEF"/>
    <property type="match status" value="1"/>
</dbReference>
<feature type="transmembrane region" description="Helical" evidence="1">
    <location>
        <begin position="336"/>
        <end position="354"/>
    </location>
</feature>
<proteinExistence type="predicted"/>
<dbReference type="AlphaFoldDB" id="A0A1S6IM40"/>
<dbReference type="Gene3D" id="3.30.450.20">
    <property type="entry name" value="PAS domain"/>
    <property type="match status" value="2"/>
</dbReference>